<accession>A0ABP3HSC2</accession>
<evidence type="ECO:0000259" key="2">
    <source>
        <dbReference type="PROSITE" id="PS51782"/>
    </source>
</evidence>
<dbReference type="InterPro" id="IPR036779">
    <property type="entry name" value="LysM_dom_sf"/>
</dbReference>
<dbReference type="Gene3D" id="2.60.40.10">
    <property type="entry name" value="Immunoglobulins"/>
    <property type="match status" value="1"/>
</dbReference>
<evidence type="ECO:0000256" key="1">
    <source>
        <dbReference type="SAM" id="SignalP"/>
    </source>
</evidence>
<dbReference type="Pfam" id="PF01476">
    <property type="entry name" value="LysM"/>
    <property type="match status" value="1"/>
</dbReference>
<dbReference type="InterPro" id="IPR006860">
    <property type="entry name" value="FecR"/>
</dbReference>
<dbReference type="PROSITE" id="PS51782">
    <property type="entry name" value="LYSM"/>
    <property type="match status" value="1"/>
</dbReference>
<keyword evidence="4" id="KW-1185">Reference proteome</keyword>
<feature type="domain" description="LysM" evidence="2">
    <location>
        <begin position="59"/>
        <end position="106"/>
    </location>
</feature>
<comment type="caution">
    <text evidence="3">The sequence shown here is derived from an EMBL/GenBank/DDBJ whole genome shotgun (WGS) entry which is preliminary data.</text>
</comment>
<reference evidence="4" key="1">
    <citation type="journal article" date="2019" name="Int. J. Syst. Evol. Microbiol.">
        <title>The Global Catalogue of Microorganisms (GCM) 10K type strain sequencing project: providing services to taxonomists for standard genome sequencing and annotation.</title>
        <authorList>
            <consortium name="The Broad Institute Genomics Platform"/>
            <consortium name="The Broad Institute Genome Sequencing Center for Infectious Disease"/>
            <person name="Wu L."/>
            <person name="Ma J."/>
        </authorList>
    </citation>
    <scope>NUCLEOTIDE SEQUENCE [LARGE SCALE GENOMIC DNA]</scope>
    <source>
        <strain evidence="4">JCM 13476</strain>
    </source>
</reference>
<name>A0ABP3HSC2_9CAUL</name>
<keyword evidence="1" id="KW-0732">Signal</keyword>
<feature type="signal peptide" evidence="1">
    <location>
        <begin position="1"/>
        <end position="39"/>
    </location>
</feature>
<dbReference type="EMBL" id="BAAAEJ010000001">
    <property type="protein sequence ID" value="GAA0376942.1"/>
    <property type="molecule type" value="Genomic_DNA"/>
</dbReference>
<dbReference type="PANTHER" id="PTHR38731:SF1">
    <property type="entry name" value="FECR PROTEIN DOMAIN-CONTAINING PROTEIN"/>
    <property type="match status" value="1"/>
</dbReference>
<evidence type="ECO:0000313" key="3">
    <source>
        <dbReference type="EMBL" id="GAA0376942.1"/>
    </source>
</evidence>
<dbReference type="Pfam" id="PF04773">
    <property type="entry name" value="FecR"/>
    <property type="match status" value="1"/>
</dbReference>
<protein>
    <submittedName>
        <fullName evidence="3">FecR domain-containing protein</fullName>
    </submittedName>
</protein>
<dbReference type="Gene3D" id="3.10.350.10">
    <property type="entry name" value="LysM domain"/>
    <property type="match status" value="1"/>
</dbReference>
<organism evidence="3 4">
    <name type="scientific">Brevundimonas terrae</name>
    <dbReference type="NCBI Taxonomy" id="363631"/>
    <lineage>
        <taxon>Bacteria</taxon>
        <taxon>Pseudomonadati</taxon>
        <taxon>Pseudomonadota</taxon>
        <taxon>Alphaproteobacteria</taxon>
        <taxon>Caulobacterales</taxon>
        <taxon>Caulobacteraceae</taxon>
        <taxon>Brevundimonas</taxon>
    </lineage>
</organism>
<gene>
    <name evidence="3" type="ORF">GCM10009093_00130</name>
</gene>
<dbReference type="RefSeq" id="WP_167179105.1">
    <property type="nucleotide sequence ID" value="NZ_BAAAEJ010000001.1"/>
</dbReference>
<dbReference type="InterPro" id="IPR013783">
    <property type="entry name" value="Ig-like_fold"/>
</dbReference>
<sequence>MIQHITNRNFVRSSANVRLVNMCLAAGMGLALLPSGATAQTAPPTTTPPATTPMAEAPLQYLMKRGDTLIDLARTYLRQSSDYRQLQRDNSIANPRRIPTGRTIDIDPALLRTRSDPARLESFRGDVRILRASQSVSLEQGMPLLEGDVVATGAGAFARLNFSDGSHTVVPSNSRLRLDRLRRYVINDAADHRLVIDQGRAESRVSPRQRPGTFRVTTPTAISAVRGTDFRVAYDATSGISSTGVLGGSVAVAGTGNDSGYLFEPGRGAVIRQGQDGVTAVTLLSAPVMGDASVLQTAKTLRFDVSAPDGTAITRGWIGADAGLLDPVTEIEAPAGQPLNLTDLPEGQWFLRLSAVSGDSMEGRARTFNFIRALNTVEGLEQSMDVLDQVRTYRFAWRAEGEGEASFRFQLSRSDGEGVTEGQPLIDTPGLGDSHFTLTDLPAGTYSWRVEGTRYRFGHRLTVWSQPEILTISR</sequence>
<dbReference type="Gene3D" id="2.60.120.1440">
    <property type="match status" value="1"/>
</dbReference>
<proteinExistence type="predicted"/>
<dbReference type="InterPro" id="IPR018392">
    <property type="entry name" value="LysM"/>
</dbReference>
<dbReference type="Proteomes" id="UP001500791">
    <property type="component" value="Unassembled WGS sequence"/>
</dbReference>
<feature type="chain" id="PRO_5046492041" evidence="1">
    <location>
        <begin position="40"/>
        <end position="474"/>
    </location>
</feature>
<evidence type="ECO:0000313" key="4">
    <source>
        <dbReference type="Proteomes" id="UP001500791"/>
    </source>
</evidence>
<dbReference type="PANTHER" id="PTHR38731">
    <property type="entry name" value="LIPL45-RELATED LIPOPROTEIN-RELATED"/>
    <property type="match status" value="1"/>
</dbReference>